<protein>
    <submittedName>
        <fullName evidence="1">Uncharacterized protein</fullName>
    </submittedName>
</protein>
<dbReference type="InterPro" id="IPR032675">
    <property type="entry name" value="LRR_dom_sf"/>
</dbReference>
<name>A0A0C9XRL3_9AGAR</name>
<evidence type="ECO:0000313" key="1">
    <source>
        <dbReference type="EMBL" id="KIJ98567.1"/>
    </source>
</evidence>
<organism evidence="1 2">
    <name type="scientific">Laccaria amethystina LaAM-08-1</name>
    <dbReference type="NCBI Taxonomy" id="1095629"/>
    <lineage>
        <taxon>Eukaryota</taxon>
        <taxon>Fungi</taxon>
        <taxon>Dikarya</taxon>
        <taxon>Basidiomycota</taxon>
        <taxon>Agaricomycotina</taxon>
        <taxon>Agaricomycetes</taxon>
        <taxon>Agaricomycetidae</taxon>
        <taxon>Agaricales</taxon>
        <taxon>Agaricineae</taxon>
        <taxon>Hydnangiaceae</taxon>
        <taxon>Laccaria</taxon>
    </lineage>
</organism>
<evidence type="ECO:0000313" key="2">
    <source>
        <dbReference type="Proteomes" id="UP000054477"/>
    </source>
</evidence>
<dbReference type="HOGENOM" id="CLU_548679_0_0_1"/>
<dbReference type="Gene3D" id="3.80.10.10">
    <property type="entry name" value="Ribonuclease Inhibitor"/>
    <property type="match status" value="1"/>
</dbReference>
<accession>A0A0C9XRL3</accession>
<sequence length="539" mass="61353">MRTIANDVPTDIWRIIADLVLHNYPNTFQDLISVNSALFNIVLDERYREVRWVKLDKPMTRLLARLQEPLIASHVKRLYIRAWFINYLLKRDALFHKSSNSLSAKTAEWTSALFSIMKPVRKRHQGLYDRTFAKGQLVPIHDISSKEIMKAMIKAVTGMVNVMEYNFEWRDLPLNKDTSKFLSSARKAFGGSLRKLVLRAEIFKFQEILAITDFEEHLDELDFHFDYTPAVGASPADVDACKVAQAQGLLNTIVPFLDTRRSVLRSLAISSSAQVDLSAFFHALGSFPHLRSFSARIWFDDTHLSDPSGLVNLLTTHSTTLLNVELKPNWPTDPIPFSTRNMSLENLQISWGPTKELLLSNVKALYGLESLTLHCHNVEKMLPLLHRSRDTLTWLSLINRYLKIDEVKAIVQLFSHRDYSLKSLHIEVLDMSAGLIGLLATTLPGLLSLSVVFTEGAWISHTFESDLLNLRHLKQWSLVNLAVYQERYVDPDPDATCPPHSIVEDAIMKCIGVNVPSITTFKGVSRRKMCWTRQPGCNS</sequence>
<proteinExistence type="predicted"/>
<dbReference type="SUPFAM" id="SSF52047">
    <property type="entry name" value="RNI-like"/>
    <property type="match status" value="1"/>
</dbReference>
<reference evidence="2" key="2">
    <citation type="submission" date="2015-01" db="EMBL/GenBank/DDBJ databases">
        <title>Evolutionary Origins and Diversification of the Mycorrhizal Mutualists.</title>
        <authorList>
            <consortium name="DOE Joint Genome Institute"/>
            <consortium name="Mycorrhizal Genomics Consortium"/>
            <person name="Kohler A."/>
            <person name="Kuo A."/>
            <person name="Nagy L.G."/>
            <person name="Floudas D."/>
            <person name="Copeland A."/>
            <person name="Barry K.W."/>
            <person name="Cichocki N."/>
            <person name="Veneault-Fourrey C."/>
            <person name="LaButti K."/>
            <person name="Lindquist E.A."/>
            <person name="Lipzen A."/>
            <person name="Lundell T."/>
            <person name="Morin E."/>
            <person name="Murat C."/>
            <person name="Riley R."/>
            <person name="Ohm R."/>
            <person name="Sun H."/>
            <person name="Tunlid A."/>
            <person name="Henrissat B."/>
            <person name="Grigoriev I.V."/>
            <person name="Hibbett D.S."/>
            <person name="Martin F."/>
        </authorList>
    </citation>
    <scope>NUCLEOTIDE SEQUENCE [LARGE SCALE GENOMIC DNA]</scope>
    <source>
        <strain evidence="2">LaAM-08-1</strain>
    </source>
</reference>
<dbReference type="EMBL" id="KN838666">
    <property type="protein sequence ID" value="KIJ98567.1"/>
    <property type="molecule type" value="Genomic_DNA"/>
</dbReference>
<dbReference type="Proteomes" id="UP000054477">
    <property type="component" value="Unassembled WGS sequence"/>
</dbReference>
<reference evidence="1 2" key="1">
    <citation type="submission" date="2014-04" db="EMBL/GenBank/DDBJ databases">
        <authorList>
            <consortium name="DOE Joint Genome Institute"/>
            <person name="Kuo A."/>
            <person name="Kohler A."/>
            <person name="Nagy L.G."/>
            <person name="Floudas D."/>
            <person name="Copeland A."/>
            <person name="Barry K.W."/>
            <person name="Cichocki N."/>
            <person name="Veneault-Fourrey C."/>
            <person name="LaButti K."/>
            <person name="Lindquist E.A."/>
            <person name="Lipzen A."/>
            <person name="Lundell T."/>
            <person name="Morin E."/>
            <person name="Murat C."/>
            <person name="Sun H."/>
            <person name="Tunlid A."/>
            <person name="Henrissat B."/>
            <person name="Grigoriev I.V."/>
            <person name="Hibbett D.S."/>
            <person name="Martin F."/>
            <person name="Nordberg H.P."/>
            <person name="Cantor M.N."/>
            <person name="Hua S.X."/>
        </authorList>
    </citation>
    <scope>NUCLEOTIDE SEQUENCE [LARGE SCALE GENOMIC DNA]</scope>
    <source>
        <strain evidence="1 2">LaAM-08-1</strain>
    </source>
</reference>
<keyword evidence="2" id="KW-1185">Reference proteome</keyword>
<dbReference type="AlphaFoldDB" id="A0A0C9XRL3"/>
<dbReference type="OrthoDB" id="2987979at2759"/>
<gene>
    <name evidence="1" type="ORF">K443DRAFT_680676</name>
</gene>